<dbReference type="AlphaFoldDB" id="A0A413Q1P0"/>
<proteinExistence type="predicted"/>
<gene>
    <name evidence="1" type="ORF">DW972_00975</name>
</gene>
<dbReference type="Proteomes" id="UP000286561">
    <property type="component" value="Unassembled WGS sequence"/>
</dbReference>
<name>A0A413Q1P0_9FIRM</name>
<protein>
    <submittedName>
        <fullName evidence="1">Uncharacterized protein</fullName>
    </submittedName>
</protein>
<accession>A0A413Q1P0</accession>
<sequence>MAQSEDNWKHYLTTAARLYKYPFNEQMLIYAQRPDVTACASLETWNEKMNCWVNRGAKGIALIDTDSERPRLKYVFDVSDVHKARRIGRAPYLWELIL</sequence>
<dbReference type="EMBL" id="QSEP01000002">
    <property type="protein sequence ID" value="RGZ86593.1"/>
    <property type="molecule type" value="Genomic_DNA"/>
</dbReference>
<comment type="caution">
    <text evidence="1">The sequence shown here is derived from an EMBL/GenBank/DDBJ whole genome shotgun (WGS) entry which is preliminary data.</text>
</comment>
<evidence type="ECO:0000313" key="1">
    <source>
        <dbReference type="EMBL" id="RGZ86593.1"/>
    </source>
</evidence>
<evidence type="ECO:0000313" key="2">
    <source>
        <dbReference type="Proteomes" id="UP000286561"/>
    </source>
</evidence>
<organism evidence="1 2">
    <name type="scientific">Anaerobutyricum hallii</name>
    <dbReference type="NCBI Taxonomy" id="39488"/>
    <lineage>
        <taxon>Bacteria</taxon>
        <taxon>Bacillati</taxon>
        <taxon>Bacillota</taxon>
        <taxon>Clostridia</taxon>
        <taxon>Lachnospirales</taxon>
        <taxon>Lachnospiraceae</taxon>
        <taxon>Anaerobutyricum</taxon>
    </lineage>
</organism>
<reference evidence="1 2" key="1">
    <citation type="submission" date="2018-08" db="EMBL/GenBank/DDBJ databases">
        <title>A genome reference for cultivated species of the human gut microbiota.</title>
        <authorList>
            <person name="Zou Y."/>
            <person name="Xue W."/>
            <person name="Luo G."/>
        </authorList>
    </citation>
    <scope>NUCLEOTIDE SEQUENCE [LARGE SCALE GENOMIC DNA]</scope>
    <source>
        <strain evidence="1 2">AM48-23BH</strain>
    </source>
</reference>